<sequence>MKIRLLSSVFIICASICFLFSCESKDEGKVYYEQQLTKLDGISSYKYVIILPGLGCQGCISGVEEYIKNNIERNDIFFILTAIESLKMLQNKIGVDLRNRDNVLIDLDNEFLLTSNKSIYPIVLRLEGSHIKALDYISPETDKTLVDIVTWDD</sequence>
<dbReference type="STRING" id="866536.Belba_1636"/>
<dbReference type="RefSeq" id="WP_014772227.1">
    <property type="nucleotide sequence ID" value="NC_018010.1"/>
</dbReference>
<dbReference type="HOGENOM" id="CLU_1757047_0_0_10"/>
<dbReference type="Proteomes" id="UP000006050">
    <property type="component" value="Chromosome"/>
</dbReference>
<dbReference type="EMBL" id="CP003281">
    <property type="protein sequence ID" value="AFL84242.1"/>
    <property type="molecule type" value="Genomic_DNA"/>
</dbReference>
<keyword evidence="2" id="KW-1185">Reference proteome</keyword>
<name>I3Z4S4_BELBD</name>
<protein>
    <submittedName>
        <fullName evidence="1">Uncharacterized protein</fullName>
    </submittedName>
</protein>
<dbReference type="OrthoDB" id="826030at2"/>
<accession>I3Z4S4</accession>
<dbReference type="AlphaFoldDB" id="I3Z4S4"/>
<proteinExistence type="predicted"/>
<dbReference type="PROSITE" id="PS51257">
    <property type="entry name" value="PROKAR_LIPOPROTEIN"/>
    <property type="match status" value="1"/>
</dbReference>
<gene>
    <name evidence="1" type="ordered locus">Belba_1636</name>
</gene>
<dbReference type="KEGG" id="bbd:Belba_1636"/>
<evidence type="ECO:0000313" key="2">
    <source>
        <dbReference type="Proteomes" id="UP000006050"/>
    </source>
</evidence>
<dbReference type="eggNOG" id="ENOG5032TE9">
    <property type="taxonomic scope" value="Bacteria"/>
</dbReference>
<evidence type="ECO:0000313" key="1">
    <source>
        <dbReference type="EMBL" id="AFL84242.1"/>
    </source>
</evidence>
<organism evidence="1 2">
    <name type="scientific">Belliella baltica (strain DSM 15883 / CIP 108006 / LMG 21964 / BA134)</name>
    <dbReference type="NCBI Taxonomy" id="866536"/>
    <lineage>
        <taxon>Bacteria</taxon>
        <taxon>Pseudomonadati</taxon>
        <taxon>Bacteroidota</taxon>
        <taxon>Cytophagia</taxon>
        <taxon>Cytophagales</taxon>
        <taxon>Cyclobacteriaceae</taxon>
        <taxon>Belliella</taxon>
    </lineage>
</organism>
<reference evidence="2" key="1">
    <citation type="submission" date="2012-06" db="EMBL/GenBank/DDBJ databases">
        <title>The complete genome of Belliella baltica DSM 15883.</title>
        <authorList>
            <person name="Lucas S."/>
            <person name="Copeland A."/>
            <person name="Lapidus A."/>
            <person name="Goodwin L."/>
            <person name="Pitluck S."/>
            <person name="Peters L."/>
            <person name="Mikhailova N."/>
            <person name="Davenport K."/>
            <person name="Kyrpides N."/>
            <person name="Mavromatis K."/>
            <person name="Pagani I."/>
            <person name="Ivanova N."/>
            <person name="Ovchinnikova G."/>
            <person name="Zeytun A."/>
            <person name="Detter J.C."/>
            <person name="Han C."/>
            <person name="Land M."/>
            <person name="Hauser L."/>
            <person name="Markowitz V."/>
            <person name="Cheng J.-F."/>
            <person name="Hugenholtz P."/>
            <person name="Woyke T."/>
            <person name="Wu D."/>
            <person name="Tindall B."/>
            <person name="Pomrenke H."/>
            <person name="Brambilla E."/>
            <person name="Klenk H.-P."/>
            <person name="Eisen J.A."/>
        </authorList>
    </citation>
    <scope>NUCLEOTIDE SEQUENCE [LARGE SCALE GENOMIC DNA]</scope>
    <source>
        <strain evidence="2">DSM 15883 / CIP 108006 / LMG 21964 / BA134</strain>
    </source>
</reference>